<evidence type="ECO:0000313" key="3">
    <source>
        <dbReference type="Proteomes" id="UP001499954"/>
    </source>
</evidence>
<feature type="compositionally biased region" description="Basic and acidic residues" evidence="1">
    <location>
        <begin position="1"/>
        <end position="11"/>
    </location>
</feature>
<gene>
    <name evidence="2" type="ORF">GCM10009717_07620</name>
</gene>
<comment type="caution">
    <text evidence="2">The sequence shown here is derived from an EMBL/GenBank/DDBJ whole genome shotgun (WGS) entry which is preliminary data.</text>
</comment>
<evidence type="ECO:0000256" key="1">
    <source>
        <dbReference type="SAM" id="MobiDB-lite"/>
    </source>
</evidence>
<keyword evidence="3" id="KW-1185">Reference proteome</keyword>
<proteinExistence type="predicted"/>
<dbReference type="Proteomes" id="UP001499954">
    <property type="component" value="Unassembled WGS sequence"/>
</dbReference>
<organism evidence="2 3">
    <name type="scientific">Agromyces allii</name>
    <dbReference type="NCBI Taxonomy" id="393607"/>
    <lineage>
        <taxon>Bacteria</taxon>
        <taxon>Bacillati</taxon>
        <taxon>Actinomycetota</taxon>
        <taxon>Actinomycetes</taxon>
        <taxon>Micrococcales</taxon>
        <taxon>Microbacteriaceae</taxon>
        <taxon>Agromyces</taxon>
    </lineage>
</organism>
<feature type="region of interest" description="Disordered" evidence="1">
    <location>
        <begin position="1"/>
        <end position="20"/>
    </location>
</feature>
<sequence>MRRAMFSEERSSGGTPKARRLRRIDGIITMLAGTGLGGLGEEPVQPRSDFARRERDSATDSRVRELGGAVGPHSGDE</sequence>
<name>A0ABN2Q3V5_9MICO</name>
<protein>
    <submittedName>
        <fullName evidence="2">Uncharacterized protein</fullName>
    </submittedName>
</protein>
<reference evidence="2 3" key="1">
    <citation type="journal article" date="2019" name="Int. J. Syst. Evol. Microbiol.">
        <title>The Global Catalogue of Microorganisms (GCM) 10K type strain sequencing project: providing services to taxonomists for standard genome sequencing and annotation.</title>
        <authorList>
            <consortium name="The Broad Institute Genomics Platform"/>
            <consortium name="The Broad Institute Genome Sequencing Center for Infectious Disease"/>
            <person name="Wu L."/>
            <person name="Ma J."/>
        </authorList>
    </citation>
    <scope>NUCLEOTIDE SEQUENCE [LARGE SCALE GENOMIC DNA]</scope>
    <source>
        <strain evidence="2 3">JCM 13584</strain>
    </source>
</reference>
<feature type="compositionally biased region" description="Basic and acidic residues" evidence="1">
    <location>
        <begin position="49"/>
        <end position="65"/>
    </location>
</feature>
<evidence type="ECO:0000313" key="2">
    <source>
        <dbReference type="EMBL" id="GAA1943615.1"/>
    </source>
</evidence>
<accession>A0ABN2Q3V5</accession>
<feature type="region of interest" description="Disordered" evidence="1">
    <location>
        <begin position="33"/>
        <end position="77"/>
    </location>
</feature>
<dbReference type="EMBL" id="BAAAMK010000001">
    <property type="protein sequence ID" value="GAA1943615.1"/>
    <property type="molecule type" value="Genomic_DNA"/>
</dbReference>